<name>A0A366I0P5_9GAMM</name>
<proteinExistence type="predicted"/>
<evidence type="ECO:0000313" key="2">
    <source>
        <dbReference type="Proteomes" id="UP000253046"/>
    </source>
</evidence>
<reference evidence="1 2" key="1">
    <citation type="submission" date="2018-06" db="EMBL/GenBank/DDBJ databases">
        <title>Genomic Encyclopedia of Type Strains, Phase IV (KMG-IV): sequencing the most valuable type-strain genomes for metagenomic binning, comparative biology and taxonomic classification.</title>
        <authorList>
            <person name="Goeker M."/>
        </authorList>
    </citation>
    <scope>NUCLEOTIDE SEQUENCE [LARGE SCALE GENOMIC DNA]</scope>
    <source>
        <strain evidence="1 2">DSM 30166</strain>
    </source>
</reference>
<evidence type="ECO:0000313" key="1">
    <source>
        <dbReference type="EMBL" id="RBP60953.1"/>
    </source>
</evidence>
<comment type="caution">
    <text evidence="1">The sequence shown here is derived from an EMBL/GenBank/DDBJ whole genome shotgun (WGS) entry which is preliminary data.</text>
</comment>
<dbReference type="EMBL" id="QNRY01000028">
    <property type="protein sequence ID" value="RBP60953.1"/>
    <property type="molecule type" value="Genomic_DNA"/>
</dbReference>
<organism evidence="1 2">
    <name type="scientific">Brenneria salicis ATCC 15712 = DSM 30166</name>
    <dbReference type="NCBI Taxonomy" id="714314"/>
    <lineage>
        <taxon>Bacteria</taxon>
        <taxon>Pseudomonadati</taxon>
        <taxon>Pseudomonadota</taxon>
        <taxon>Gammaproteobacteria</taxon>
        <taxon>Enterobacterales</taxon>
        <taxon>Pectobacteriaceae</taxon>
        <taxon>Brenneria</taxon>
    </lineage>
</organism>
<dbReference type="Proteomes" id="UP000253046">
    <property type="component" value="Unassembled WGS sequence"/>
</dbReference>
<dbReference type="AlphaFoldDB" id="A0A366I0P5"/>
<sequence>MVWGKYMWRAHEANALAAMHPCAGKYISRHKTACASSCGLDALIVCRMGVMSRLDATPKPPRSTAAHRRTLRATNPFKTRVLACYFSFSQARCEITGNAALNGLVAPRYRLLAGDLAATVCGASPPNKPTRGRVFLLAGAAKFIRLPRPARFPLGETLAGGFGRRKLAISRKWNLLASRHFLIFAVRIH</sequence>
<accession>A0A366I0P5</accession>
<protein>
    <submittedName>
        <fullName evidence="1">Uncharacterized protein</fullName>
    </submittedName>
</protein>
<keyword evidence="2" id="KW-1185">Reference proteome</keyword>
<gene>
    <name evidence="1" type="ORF">DES54_1285</name>
</gene>